<feature type="region of interest" description="Disordered" evidence="1">
    <location>
        <begin position="236"/>
        <end position="324"/>
    </location>
</feature>
<sequence>MSDIEQAQTVATSDATTPASTTTAQDVAEVYETAKEAIVEAVQSAVETIQEAHLDEKANQAIERVNEAIDQTGLPQKVQEVADAVSDKIEEAHIAEKIQQVYDDAVKAVEDTGIPAQAEHIKEVIQEKIEESHIKENIEHAVEVVQQKIEESHIKENVAQAVEVVKEKLEEAVEAVKEKTVHSVYDREPEPKKSEVTEEEKAKNELKQSRGRSNSKLGSMIGMFEKKVEDINNTLTPGVNELAKPPTPRGSTTPRKLGSQSPRVNDSAPAPVKESPKVKESPRAEIAKESPRADIAKESPRGEIAKESPRLARTNSGGKLGNMIGMFEKKVEDLNSTLTPGVNDLAPKPPKAAPVITRKNSFGKKPEEEKKPEEKKFKFDVKVSNMTSEKKNTELLKSAAKEEAWEGRRKSNADEDEEPKPRKNSLGGLKEKFENQAEEPVK</sequence>
<feature type="compositionally biased region" description="Basic and acidic residues" evidence="1">
    <location>
        <begin position="429"/>
        <end position="442"/>
    </location>
</feature>
<feature type="compositionally biased region" description="Low complexity" evidence="1">
    <location>
        <begin position="9"/>
        <end position="23"/>
    </location>
</feature>
<feature type="compositionally biased region" description="Polar residues" evidence="1">
    <location>
        <begin position="249"/>
        <end position="264"/>
    </location>
</feature>
<feature type="compositionally biased region" description="Basic and acidic residues" evidence="1">
    <location>
        <begin position="274"/>
        <end position="310"/>
    </location>
</feature>
<keyword evidence="3" id="KW-1185">Reference proteome</keyword>
<evidence type="ECO:0000313" key="2">
    <source>
        <dbReference type="EMBL" id="KAL0481626.1"/>
    </source>
</evidence>
<feature type="compositionally biased region" description="Basic and acidic residues" evidence="1">
    <location>
        <begin position="388"/>
        <end position="413"/>
    </location>
</feature>
<feature type="compositionally biased region" description="Basic and acidic residues" evidence="1">
    <location>
        <begin position="364"/>
        <end position="381"/>
    </location>
</feature>
<evidence type="ECO:0000256" key="1">
    <source>
        <dbReference type="SAM" id="MobiDB-lite"/>
    </source>
</evidence>
<protein>
    <submittedName>
        <fullName evidence="2">Laminin subunit beta-1</fullName>
    </submittedName>
</protein>
<name>A0AAW2YY72_9EUKA</name>
<evidence type="ECO:0000313" key="3">
    <source>
        <dbReference type="Proteomes" id="UP001431209"/>
    </source>
</evidence>
<comment type="caution">
    <text evidence="2">The sequence shown here is derived from an EMBL/GenBank/DDBJ whole genome shotgun (WGS) entry which is preliminary data.</text>
</comment>
<gene>
    <name evidence="2" type="ORF">AKO1_012452</name>
</gene>
<feature type="region of interest" description="Disordered" evidence="1">
    <location>
        <begin position="1"/>
        <end position="23"/>
    </location>
</feature>
<dbReference type="Proteomes" id="UP001431209">
    <property type="component" value="Unassembled WGS sequence"/>
</dbReference>
<accession>A0AAW2YY72</accession>
<feature type="compositionally biased region" description="Basic and acidic residues" evidence="1">
    <location>
        <begin position="177"/>
        <end position="208"/>
    </location>
</feature>
<dbReference type="EMBL" id="JAOPGA020000780">
    <property type="protein sequence ID" value="KAL0481626.1"/>
    <property type="molecule type" value="Genomic_DNA"/>
</dbReference>
<proteinExistence type="predicted"/>
<feature type="region of interest" description="Disordered" evidence="1">
    <location>
        <begin position="177"/>
        <end position="219"/>
    </location>
</feature>
<dbReference type="AlphaFoldDB" id="A0AAW2YY72"/>
<organism evidence="2 3">
    <name type="scientific">Acrasis kona</name>
    <dbReference type="NCBI Taxonomy" id="1008807"/>
    <lineage>
        <taxon>Eukaryota</taxon>
        <taxon>Discoba</taxon>
        <taxon>Heterolobosea</taxon>
        <taxon>Tetramitia</taxon>
        <taxon>Eutetramitia</taxon>
        <taxon>Acrasidae</taxon>
        <taxon>Acrasis</taxon>
    </lineage>
</organism>
<reference evidence="2 3" key="1">
    <citation type="submission" date="2024-03" db="EMBL/GenBank/DDBJ databases">
        <title>The Acrasis kona genome and developmental transcriptomes reveal deep origins of eukaryotic multicellular pathways.</title>
        <authorList>
            <person name="Sheikh S."/>
            <person name="Fu C.-J."/>
            <person name="Brown M.W."/>
            <person name="Baldauf S.L."/>
        </authorList>
    </citation>
    <scope>NUCLEOTIDE SEQUENCE [LARGE SCALE GENOMIC DNA]</scope>
    <source>
        <strain evidence="2 3">ATCC MYA-3509</strain>
    </source>
</reference>
<feature type="region of interest" description="Disordered" evidence="1">
    <location>
        <begin position="337"/>
        <end position="442"/>
    </location>
</feature>